<dbReference type="EMBL" id="FMXE01000039">
    <property type="protein sequence ID" value="SDA94259.1"/>
    <property type="molecule type" value="Genomic_DNA"/>
</dbReference>
<dbReference type="AlphaFoldDB" id="A0A1G5ZH97"/>
<gene>
    <name evidence="2" type="ORF">SAMN03080617_03877</name>
</gene>
<name>A0A1G5ZH97_9BACT</name>
<sequence length="95" mass="11606">MEFVWTYNASEEYIQILEYLEKKWSLRVANKFVQDVDEKLELLLTNYYTFQKVEEKKVQKFLINKHITLFYLVEGKKIVLLHFWNNSQDPNKLSL</sequence>
<dbReference type="RefSeq" id="WP_175454287.1">
    <property type="nucleotide sequence ID" value="NZ_FMXE01000039.1"/>
</dbReference>
<keyword evidence="1" id="KW-1277">Toxin-antitoxin system</keyword>
<dbReference type="Pfam" id="PF05016">
    <property type="entry name" value="ParE_toxin"/>
    <property type="match status" value="1"/>
</dbReference>
<evidence type="ECO:0000313" key="2">
    <source>
        <dbReference type="EMBL" id="SDA94259.1"/>
    </source>
</evidence>
<accession>A0A1G5ZH97</accession>
<protein>
    <submittedName>
        <fullName evidence="2">ParE toxin of type II toxin-antitoxin system, parDE</fullName>
    </submittedName>
</protein>
<proteinExistence type="predicted"/>
<dbReference type="STRING" id="279824.SAMN03080617_03877"/>
<evidence type="ECO:0000313" key="3">
    <source>
        <dbReference type="Proteomes" id="UP000198756"/>
    </source>
</evidence>
<dbReference type="InterPro" id="IPR007712">
    <property type="entry name" value="RelE/ParE_toxin"/>
</dbReference>
<keyword evidence="3" id="KW-1185">Reference proteome</keyword>
<dbReference type="InterPro" id="IPR035093">
    <property type="entry name" value="RelE/ParE_toxin_dom_sf"/>
</dbReference>
<reference evidence="3" key="1">
    <citation type="submission" date="2016-10" db="EMBL/GenBank/DDBJ databases">
        <authorList>
            <person name="Varghese N."/>
            <person name="Submissions S."/>
        </authorList>
    </citation>
    <scope>NUCLEOTIDE SEQUENCE [LARGE SCALE GENOMIC DNA]</scope>
    <source>
        <strain evidence="3">DSM 22703</strain>
    </source>
</reference>
<dbReference type="Proteomes" id="UP000198756">
    <property type="component" value="Unassembled WGS sequence"/>
</dbReference>
<organism evidence="2 3">
    <name type="scientific">Algoriphagus alkaliphilus</name>
    <dbReference type="NCBI Taxonomy" id="279824"/>
    <lineage>
        <taxon>Bacteria</taxon>
        <taxon>Pseudomonadati</taxon>
        <taxon>Bacteroidota</taxon>
        <taxon>Cytophagia</taxon>
        <taxon>Cytophagales</taxon>
        <taxon>Cyclobacteriaceae</taxon>
        <taxon>Algoriphagus</taxon>
    </lineage>
</organism>
<dbReference type="Gene3D" id="3.30.2310.20">
    <property type="entry name" value="RelE-like"/>
    <property type="match status" value="1"/>
</dbReference>
<evidence type="ECO:0000256" key="1">
    <source>
        <dbReference type="ARBA" id="ARBA00022649"/>
    </source>
</evidence>